<comment type="caution">
    <text evidence="1">The sequence shown here is derived from an EMBL/GenBank/DDBJ whole genome shotgun (WGS) entry which is preliminary data.</text>
</comment>
<evidence type="ECO:0000313" key="2">
    <source>
        <dbReference type="Proteomes" id="UP000092600"/>
    </source>
</evidence>
<protein>
    <submittedName>
        <fullName evidence="1">Uncharacterized protein</fullName>
    </submittedName>
</protein>
<reference evidence="1 2" key="1">
    <citation type="journal article" date="2016" name="DNA Res.">
        <title>The draft genome of MD-2 pineapple using hybrid error correction of long reads.</title>
        <authorList>
            <person name="Redwan R.M."/>
            <person name="Saidin A."/>
            <person name="Kumar S.V."/>
        </authorList>
    </citation>
    <scope>NUCLEOTIDE SEQUENCE [LARGE SCALE GENOMIC DNA]</scope>
    <source>
        <strain evidence="2">cv. MD2</strain>
        <tissue evidence="1">Leaf</tissue>
    </source>
</reference>
<evidence type="ECO:0000313" key="1">
    <source>
        <dbReference type="EMBL" id="OAY76518.1"/>
    </source>
</evidence>
<accession>A0A199VHN4</accession>
<dbReference type="EMBL" id="LSRQ01001777">
    <property type="protein sequence ID" value="OAY76518.1"/>
    <property type="molecule type" value="Genomic_DNA"/>
</dbReference>
<dbReference type="AlphaFoldDB" id="A0A199VHN4"/>
<organism evidence="1 2">
    <name type="scientific">Ananas comosus</name>
    <name type="common">Pineapple</name>
    <name type="synonym">Ananas ananas</name>
    <dbReference type="NCBI Taxonomy" id="4615"/>
    <lineage>
        <taxon>Eukaryota</taxon>
        <taxon>Viridiplantae</taxon>
        <taxon>Streptophyta</taxon>
        <taxon>Embryophyta</taxon>
        <taxon>Tracheophyta</taxon>
        <taxon>Spermatophyta</taxon>
        <taxon>Magnoliopsida</taxon>
        <taxon>Liliopsida</taxon>
        <taxon>Poales</taxon>
        <taxon>Bromeliaceae</taxon>
        <taxon>Bromelioideae</taxon>
        <taxon>Ananas</taxon>
    </lineage>
</organism>
<gene>
    <name evidence="1" type="ORF">ACMD2_03474</name>
</gene>
<name>A0A199VHN4_ANACO</name>
<proteinExistence type="predicted"/>
<sequence length="70" mass="8299">MAKFGDYSVSSPTSLIIVPRLRHNARSPPLSSPIRHRHRHCSCGDYKIHGHHKIDRFKEMVLRIFWNLYM</sequence>
<dbReference type="Proteomes" id="UP000092600">
    <property type="component" value="Unassembled WGS sequence"/>
</dbReference>